<dbReference type="PROSITE" id="PS50950">
    <property type="entry name" value="ZF_THAP"/>
    <property type="match status" value="1"/>
</dbReference>
<evidence type="ECO:0000313" key="8">
    <source>
        <dbReference type="RefSeq" id="XP_022304318.1"/>
    </source>
</evidence>
<dbReference type="PANTHER" id="PTHR31751:SF42">
    <property type="entry name" value="PROTEIN CBG10204"/>
    <property type="match status" value="1"/>
</dbReference>
<evidence type="ECO:0000256" key="3">
    <source>
        <dbReference type="ARBA" id="ARBA00022833"/>
    </source>
</evidence>
<sequence>MTSQLEHWCKMVRRCVVGRCDNTNHESSLHVFPSDVTTRKRWDKFVSSTRKDWKHGNDSSVICGKHFRPEDFEGYQQFLSGYRNRLTLKPGAVPTIRTPAAEPKPQNSRRAVQKLHVSRMVDSCTDVVLEDGASGHSGAEAGVLEEEASTINIPESFKSNSTEIGLCLQDVIMDTLPYNNEIHVPQKQSRGTQLGLKKENSRSIGIQVDMSVSITNTHDVGVQCEQISTEMEDFMNSAIFDVNSNTKDNVPNDILTEEPLVEEPEPCHLEEKFLVFKWQLLQLFQFCPSCHSRANGVLSKRVGTCIHVMQKCKECNFLNTWASQPYIGKMPAGNLLLSGSILYSGSLSSKCLLMFKFLNMACIGRSTFFRHQQQYILPTIVLSRRQSQSSLIAELRAQNRGLVLAGDGRSDSPGHCAKYGAFTFIETKINKVLDIQQVQSSCFCSSLFLEQQSEQ</sequence>
<gene>
    <name evidence="8" type="primary">LOC111111563</name>
</gene>
<dbReference type="SMART" id="SM00980">
    <property type="entry name" value="THAP"/>
    <property type="match status" value="1"/>
</dbReference>
<dbReference type="GO" id="GO:0008270">
    <property type="term" value="F:zinc ion binding"/>
    <property type="evidence" value="ECO:0007669"/>
    <property type="project" value="UniProtKB-KW"/>
</dbReference>
<dbReference type="Proteomes" id="UP000694844">
    <property type="component" value="Chromosome 9"/>
</dbReference>
<dbReference type="Gene3D" id="6.20.210.20">
    <property type="entry name" value="THAP domain"/>
    <property type="match status" value="1"/>
</dbReference>
<keyword evidence="2 5" id="KW-0863">Zinc-finger</keyword>
<evidence type="ECO:0000256" key="1">
    <source>
        <dbReference type="ARBA" id="ARBA00022723"/>
    </source>
</evidence>
<evidence type="ECO:0000256" key="4">
    <source>
        <dbReference type="ARBA" id="ARBA00023125"/>
    </source>
</evidence>
<keyword evidence="4 5" id="KW-0238">DNA-binding</keyword>
<protein>
    <submittedName>
        <fullName evidence="8">THAP domain-containing protein 10-like isoform X1</fullName>
    </submittedName>
</protein>
<dbReference type="GeneID" id="111111563"/>
<dbReference type="SUPFAM" id="SSF57716">
    <property type="entry name" value="Glucocorticoid receptor-like (DNA-binding domain)"/>
    <property type="match status" value="1"/>
</dbReference>
<dbReference type="GO" id="GO:0003677">
    <property type="term" value="F:DNA binding"/>
    <property type="evidence" value="ECO:0007669"/>
    <property type="project" value="UniProtKB-UniRule"/>
</dbReference>
<dbReference type="RefSeq" id="XP_022304318.1">
    <property type="nucleotide sequence ID" value="XM_022448610.1"/>
</dbReference>
<accession>A0A8B8BLW7</accession>
<feature type="domain" description="THAP-type" evidence="6">
    <location>
        <begin position="11"/>
        <end position="97"/>
    </location>
</feature>
<keyword evidence="3" id="KW-0862">Zinc</keyword>
<dbReference type="InterPro" id="IPR038441">
    <property type="entry name" value="THAP_Znf_sf"/>
</dbReference>
<dbReference type="OrthoDB" id="5989860at2759"/>
<keyword evidence="7" id="KW-1185">Reference proteome</keyword>
<evidence type="ECO:0000259" key="6">
    <source>
        <dbReference type="PROSITE" id="PS50950"/>
    </source>
</evidence>
<proteinExistence type="predicted"/>
<organism evidence="7 8">
    <name type="scientific">Crassostrea virginica</name>
    <name type="common">Eastern oyster</name>
    <dbReference type="NCBI Taxonomy" id="6565"/>
    <lineage>
        <taxon>Eukaryota</taxon>
        <taxon>Metazoa</taxon>
        <taxon>Spiralia</taxon>
        <taxon>Lophotrochozoa</taxon>
        <taxon>Mollusca</taxon>
        <taxon>Bivalvia</taxon>
        <taxon>Autobranchia</taxon>
        <taxon>Pteriomorphia</taxon>
        <taxon>Ostreida</taxon>
        <taxon>Ostreoidea</taxon>
        <taxon>Ostreidae</taxon>
        <taxon>Crassostrea</taxon>
    </lineage>
</organism>
<dbReference type="InterPro" id="IPR006612">
    <property type="entry name" value="THAP_Znf"/>
</dbReference>
<keyword evidence="1" id="KW-0479">Metal-binding</keyword>
<dbReference type="PANTHER" id="PTHR31751">
    <property type="entry name" value="SI:CH211-108C17.2-RELATED-RELATED"/>
    <property type="match status" value="1"/>
</dbReference>
<dbReference type="Pfam" id="PF05485">
    <property type="entry name" value="THAP"/>
    <property type="match status" value="1"/>
</dbReference>
<dbReference type="KEGG" id="cvn:111111563"/>
<reference evidence="8" key="1">
    <citation type="submission" date="2025-08" db="UniProtKB">
        <authorList>
            <consortium name="RefSeq"/>
        </authorList>
    </citation>
    <scope>IDENTIFICATION</scope>
    <source>
        <tissue evidence="8">Whole sample</tissue>
    </source>
</reference>
<evidence type="ECO:0000313" key="7">
    <source>
        <dbReference type="Proteomes" id="UP000694844"/>
    </source>
</evidence>
<evidence type="ECO:0000256" key="5">
    <source>
        <dbReference type="PROSITE-ProRule" id="PRU00309"/>
    </source>
</evidence>
<evidence type="ECO:0000256" key="2">
    <source>
        <dbReference type="ARBA" id="ARBA00022771"/>
    </source>
</evidence>
<dbReference type="SMART" id="SM00692">
    <property type="entry name" value="DM3"/>
    <property type="match status" value="1"/>
</dbReference>
<dbReference type="AlphaFoldDB" id="A0A8B8BLW7"/>
<name>A0A8B8BLW7_CRAVI</name>